<name>A0A2S2PHS6_SCHGA</name>
<evidence type="ECO:0000313" key="1">
    <source>
        <dbReference type="EMBL" id="MBY28967.1"/>
    </source>
</evidence>
<organism evidence="1">
    <name type="scientific">Schizaphis graminum</name>
    <name type="common">Green bug aphid</name>
    <dbReference type="NCBI Taxonomy" id="13262"/>
    <lineage>
        <taxon>Eukaryota</taxon>
        <taxon>Metazoa</taxon>
        <taxon>Ecdysozoa</taxon>
        <taxon>Arthropoda</taxon>
        <taxon>Hexapoda</taxon>
        <taxon>Insecta</taxon>
        <taxon>Pterygota</taxon>
        <taxon>Neoptera</taxon>
        <taxon>Paraneoptera</taxon>
        <taxon>Hemiptera</taxon>
        <taxon>Sternorrhyncha</taxon>
        <taxon>Aphidomorpha</taxon>
        <taxon>Aphidoidea</taxon>
        <taxon>Aphididae</taxon>
        <taxon>Aphidini</taxon>
        <taxon>Schizaphis</taxon>
    </lineage>
</organism>
<proteinExistence type="predicted"/>
<protein>
    <submittedName>
        <fullName evidence="1">Uncharacterized protein</fullName>
    </submittedName>
</protein>
<gene>
    <name evidence="1" type="ORF">g.46996</name>
</gene>
<reference evidence="1" key="1">
    <citation type="submission" date="2018-04" db="EMBL/GenBank/DDBJ databases">
        <title>Transcriptome of Schizaphis graminum biotype I.</title>
        <authorList>
            <person name="Scully E.D."/>
            <person name="Geib S.M."/>
            <person name="Palmer N.A."/>
            <person name="Koch K."/>
            <person name="Bradshaw J."/>
            <person name="Heng-Moss T."/>
            <person name="Sarath G."/>
        </authorList>
    </citation>
    <scope>NUCLEOTIDE SEQUENCE</scope>
</reference>
<dbReference type="AlphaFoldDB" id="A0A2S2PHS6"/>
<sequence>MGSITKDDQHLKDIIVQSRQRYQRQIVKEMCGGCGKSGITMTTGYIGLAEHMTQRWTPPLVHTLNSQRPTVNQATTTTTAVPLPQHDGTSPSTMTIPFLLITNFHHIATSGSSTRQTSRCSKTKPDEYILSIQTPTIIL</sequence>
<dbReference type="EMBL" id="GGMR01016348">
    <property type="protein sequence ID" value="MBY28967.1"/>
    <property type="molecule type" value="Transcribed_RNA"/>
</dbReference>
<accession>A0A2S2PHS6</accession>